<reference evidence="2" key="2">
    <citation type="submission" date="2015-02" db="UniProtKB">
        <authorList>
            <consortium name="EnsemblMetazoa"/>
        </authorList>
    </citation>
    <scope>IDENTIFICATION</scope>
</reference>
<dbReference type="EMBL" id="JH431845">
    <property type="status" value="NOT_ANNOTATED_CDS"/>
    <property type="molecule type" value="Genomic_DNA"/>
</dbReference>
<feature type="compositionally biased region" description="Low complexity" evidence="1">
    <location>
        <begin position="53"/>
        <end position="76"/>
    </location>
</feature>
<dbReference type="eggNOG" id="ENOG502SD2X">
    <property type="taxonomic scope" value="Eukaryota"/>
</dbReference>
<dbReference type="STRING" id="126957.T1JI65"/>
<protein>
    <submittedName>
        <fullName evidence="2">Uncharacterized protein</fullName>
    </submittedName>
</protein>
<evidence type="ECO:0000313" key="2">
    <source>
        <dbReference type="EnsemblMetazoa" id="SMAR013546-PA"/>
    </source>
</evidence>
<reference evidence="3" key="1">
    <citation type="submission" date="2011-05" db="EMBL/GenBank/DDBJ databases">
        <authorList>
            <person name="Richards S.R."/>
            <person name="Qu J."/>
            <person name="Jiang H."/>
            <person name="Jhangiani S.N."/>
            <person name="Agravi P."/>
            <person name="Goodspeed R."/>
            <person name="Gross S."/>
            <person name="Mandapat C."/>
            <person name="Jackson L."/>
            <person name="Mathew T."/>
            <person name="Pu L."/>
            <person name="Thornton R."/>
            <person name="Saada N."/>
            <person name="Wilczek-Boney K.B."/>
            <person name="Lee S."/>
            <person name="Kovar C."/>
            <person name="Wu Y."/>
            <person name="Scherer S.E."/>
            <person name="Worley K.C."/>
            <person name="Muzny D.M."/>
            <person name="Gibbs R."/>
        </authorList>
    </citation>
    <scope>NUCLEOTIDE SEQUENCE</scope>
    <source>
        <strain evidence="3">Brora</strain>
    </source>
</reference>
<feature type="compositionally biased region" description="Polar residues" evidence="1">
    <location>
        <begin position="37"/>
        <end position="52"/>
    </location>
</feature>
<feature type="compositionally biased region" description="Polar residues" evidence="1">
    <location>
        <begin position="78"/>
        <end position="91"/>
    </location>
</feature>
<evidence type="ECO:0000256" key="1">
    <source>
        <dbReference type="SAM" id="MobiDB-lite"/>
    </source>
</evidence>
<organism evidence="2 3">
    <name type="scientific">Strigamia maritima</name>
    <name type="common">European centipede</name>
    <name type="synonym">Geophilus maritimus</name>
    <dbReference type="NCBI Taxonomy" id="126957"/>
    <lineage>
        <taxon>Eukaryota</taxon>
        <taxon>Metazoa</taxon>
        <taxon>Ecdysozoa</taxon>
        <taxon>Arthropoda</taxon>
        <taxon>Myriapoda</taxon>
        <taxon>Chilopoda</taxon>
        <taxon>Pleurostigmophora</taxon>
        <taxon>Geophilomorpha</taxon>
        <taxon>Linotaeniidae</taxon>
        <taxon>Strigamia</taxon>
    </lineage>
</organism>
<sequence length="107" mass="12044">MFIMATSDDEPLHLYEVFQNCFNKIANKQSDKGNFSMPYSSIPTDNGVPQTYSTSSSNNFQPSSGDPLSPGSPYYPFSNGTQRRTFPQGASNKRKRDMESENVDMPW</sequence>
<dbReference type="Proteomes" id="UP000014500">
    <property type="component" value="Unassembled WGS sequence"/>
</dbReference>
<keyword evidence="3" id="KW-1185">Reference proteome</keyword>
<dbReference type="AlphaFoldDB" id="T1JI65"/>
<accession>T1JI65</accession>
<name>T1JI65_STRMM</name>
<dbReference type="HOGENOM" id="CLU_2216578_0_0_1"/>
<dbReference type="EnsemblMetazoa" id="SMAR013546-RA">
    <property type="protein sequence ID" value="SMAR013546-PA"/>
    <property type="gene ID" value="SMAR013546"/>
</dbReference>
<evidence type="ECO:0000313" key="3">
    <source>
        <dbReference type="Proteomes" id="UP000014500"/>
    </source>
</evidence>
<feature type="region of interest" description="Disordered" evidence="1">
    <location>
        <begin position="33"/>
        <end position="107"/>
    </location>
</feature>
<proteinExistence type="predicted"/>